<organism evidence="1 2">
    <name type="scientific">Geodermatophilus telluris</name>
    <dbReference type="NCBI Taxonomy" id="1190417"/>
    <lineage>
        <taxon>Bacteria</taxon>
        <taxon>Bacillati</taxon>
        <taxon>Actinomycetota</taxon>
        <taxon>Actinomycetes</taxon>
        <taxon>Geodermatophilales</taxon>
        <taxon>Geodermatophilaceae</taxon>
        <taxon>Geodermatophilus</taxon>
    </lineage>
</organism>
<protein>
    <recommendedName>
        <fullName evidence="3">PD-(D/E)XK nuclease superfamily protein</fullName>
    </recommendedName>
</protein>
<reference evidence="2" key="1">
    <citation type="submission" date="2016-10" db="EMBL/GenBank/DDBJ databases">
        <authorList>
            <person name="Varghese N."/>
            <person name="Submissions S."/>
        </authorList>
    </citation>
    <scope>NUCLEOTIDE SEQUENCE [LARGE SCALE GENOMIC DNA]</scope>
    <source>
        <strain evidence="2">DSM 45421</strain>
    </source>
</reference>
<dbReference type="Gene3D" id="3.40.1350.10">
    <property type="match status" value="1"/>
</dbReference>
<name>A0A1G6PCH5_9ACTN</name>
<dbReference type="GO" id="GO:0003676">
    <property type="term" value="F:nucleic acid binding"/>
    <property type="evidence" value="ECO:0007669"/>
    <property type="project" value="InterPro"/>
</dbReference>
<evidence type="ECO:0000313" key="2">
    <source>
        <dbReference type="Proteomes" id="UP000199416"/>
    </source>
</evidence>
<dbReference type="InterPro" id="IPR011856">
    <property type="entry name" value="tRNA_endonuc-like_dom_sf"/>
</dbReference>
<dbReference type="STRING" id="1190417.SAMN05660690_2488"/>
<dbReference type="RefSeq" id="WP_091366143.1">
    <property type="nucleotide sequence ID" value="NZ_FMZF01000003.1"/>
</dbReference>
<sequence length="403" mass="44086">MPDTAAERKLFNGSRADAIAASVDDRLVREPRRSDRFAQFGDAETVLLVAGEQEERAIELALAYGVAWAGRRRLVLALPEESSTATAQRIPWLRAAARPALWLHDGRRAVPAPERNREDTVAAVTASLGGTTSEAEFRRAATALHLRDRADWVTELVDLATRDDRLDPAHTQSERSWHHRGQRVLSVVRTSGGVRVRAGIHHSADPERHTWPLKGPLSAAELKAIREEVDAAIAARSSGDDPAVRRDDEHLLQAVLRRNPAVVGIEQQAMREVPAWRPTDTARGWARGYVDLVGLDGNGDVLVTETKLEKNADPLFLLQGLDYLIWAQAYRAALTGRLGAADGARIRLALVVGARSDGAPHLPAYTRALAAALDDDVPWTARVVRGWAEPDPRPVGEPLDLLP</sequence>
<dbReference type="OrthoDB" id="5169530at2"/>
<proteinExistence type="predicted"/>
<accession>A0A1G6PCH5</accession>
<dbReference type="EMBL" id="FMZF01000003">
    <property type="protein sequence ID" value="SDC77256.1"/>
    <property type="molecule type" value="Genomic_DNA"/>
</dbReference>
<evidence type="ECO:0000313" key="1">
    <source>
        <dbReference type="EMBL" id="SDC77256.1"/>
    </source>
</evidence>
<gene>
    <name evidence="1" type="ORF">SAMN05660690_2488</name>
</gene>
<dbReference type="Proteomes" id="UP000199416">
    <property type="component" value="Unassembled WGS sequence"/>
</dbReference>
<keyword evidence="2" id="KW-1185">Reference proteome</keyword>
<dbReference type="AlphaFoldDB" id="A0A1G6PCH5"/>
<evidence type="ECO:0008006" key="3">
    <source>
        <dbReference type="Google" id="ProtNLM"/>
    </source>
</evidence>